<comment type="caution">
    <text evidence="1">The sequence shown here is derived from an EMBL/GenBank/DDBJ whole genome shotgun (WGS) entry which is preliminary data.</text>
</comment>
<evidence type="ECO:0000313" key="2">
    <source>
        <dbReference type="Proteomes" id="UP000027064"/>
    </source>
</evidence>
<name>A0A066WUS4_9FLAO</name>
<dbReference type="AlphaFoldDB" id="A0A066WUS4"/>
<sequence length="183" mass="21669">MKIAKIRLFVLIGIVFLVFSCKKELINDDYFVRNLSNDNNFNLPLHNESLMIFINKGNTVYVTSLRQLYFIKENNYGDFKNFDDFLVKALNKNLLSKSDLINNSEFNFKLNETISNEFKVNGLDGLKSKYCESSDFKDKFYLRSNLSPDIKKSIMYFFFKMNYYIMQNDYSGKDVLIDKNFKK</sequence>
<evidence type="ECO:0000313" key="1">
    <source>
        <dbReference type="EMBL" id="KDN54719.1"/>
    </source>
</evidence>
<dbReference type="PATRIC" id="fig|1492738.3.peg.2221"/>
<keyword evidence="2" id="KW-1185">Reference proteome</keyword>
<accession>A0A066WUS4</accession>
<dbReference type="eggNOG" id="ENOG5030Z4M">
    <property type="taxonomic scope" value="Bacteria"/>
</dbReference>
<proteinExistence type="predicted"/>
<reference evidence="1 2" key="1">
    <citation type="submission" date="2014-05" db="EMBL/GenBank/DDBJ databases">
        <title>Genome Sequence of Flavobacterium sp. EM1321.</title>
        <authorList>
            <person name="Shin S.-K."/>
            <person name="Yi H."/>
        </authorList>
    </citation>
    <scope>NUCLEOTIDE SEQUENCE [LARGE SCALE GENOMIC DNA]</scope>
    <source>
        <strain evidence="1 2">EM1321</strain>
    </source>
</reference>
<dbReference type="RefSeq" id="WP_035660386.1">
    <property type="nucleotide sequence ID" value="NZ_JNCA01000020.1"/>
</dbReference>
<protein>
    <recommendedName>
        <fullName evidence="3">Lipoprotein</fullName>
    </recommendedName>
</protein>
<evidence type="ECO:0008006" key="3">
    <source>
        <dbReference type="Google" id="ProtNLM"/>
    </source>
</evidence>
<gene>
    <name evidence="1" type="ORF">FEM21_22330</name>
</gene>
<dbReference type="Proteomes" id="UP000027064">
    <property type="component" value="Unassembled WGS sequence"/>
</dbReference>
<dbReference type="PROSITE" id="PS51257">
    <property type="entry name" value="PROKAR_LIPOPROTEIN"/>
    <property type="match status" value="1"/>
</dbReference>
<organism evidence="1 2">
    <name type="scientific">Flavobacterium seoulense</name>
    <dbReference type="NCBI Taxonomy" id="1492738"/>
    <lineage>
        <taxon>Bacteria</taxon>
        <taxon>Pseudomonadati</taxon>
        <taxon>Bacteroidota</taxon>
        <taxon>Flavobacteriia</taxon>
        <taxon>Flavobacteriales</taxon>
        <taxon>Flavobacteriaceae</taxon>
        <taxon>Flavobacterium</taxon>
    </lineage>
</organism>
<dbReference type="EMBL" id="JNCA01000020">
    <property type="protein sequence ID" value="KDN54719.1"/>
    <property type="molecule type" value="Genomic_DNA"/>
</dbReference>
<dbReference type="OrthoDB" id="1358715at2"/>